<gene>
    <name evidence="2" type="ORF">OEA41_003652</name>
</gene>
<keyword evidence="3" id="KW-1185">Reference proteome</keyword>
<evidence type="ECO:0000313" key="3">
    <source>
        <dbReference type="Proteomes" id="UP001276659"/>
    </source>
</evidence>
<feature type="compositionally biased region" description="Polar residues" evidence="1">
    <location>
        <begin position="42"/>
        <end position="68"/>
    </location>
</feature>
<protein>
    <submittedName>
        <fullName evidence="2">Uncharacterized protein</fullName>
    </submittedName>
</protein>
<dbReference type="EMBL" id="JASNWA010000008">
    <property type="protein sequence ID" value="KAK3171568.1"/>
    <property type="molecule type" value="Genomic_DNA"/>
</dbReference>
<reference evidence="2" key="1">
    <citation type="submission" date="2022-11" db="EMBL/GenBank/DDBJ databases">
        <title>Chromosomal genome sequence assembly and mating type (MAT) locus characterization of the leprose asexual lichenized fungus Lepraria neglecta (Nyl.) Erichsen.</title>
        <authorList>
            <person name="Allen J.L."/>
            <person name="Pfeffer B."/>
        </authorList>
    </citation>
    <scope>NUCLEOTIDE SEQUENCE</scope>
    <source>
        <strain evidence="2">Allen 5258</strain>
    </source>
</reference>
<comment type="caution">
    <text evidence="2">The sequence shown here is derived from an EMBL/GenBank/DDBJ whole genome shotgun (WGS) entry which is preliminary data.</text>
</comment>
<sequence>MAEPPTPKRPHMDPFFTAKLRNYINVCTSDSSETPPAASTPEELSTQVKQANQALDVSQVPTNLSSLKPGSRMKKAKEEEDSAVQYPEPEADKNKGKEPTILTNIEEEDPVAWLDKRVEALKVSNTSSTGIESNDSAAPIPKNWPPPSFINDMIAKYAGQQTHPPPKFALRPLPIEQVTSSSTLPIESASSSPPTPSDLLPGFDPLALPQIPLPAADLAAENARLKARIAQADALPALNTIQRALSQPPIRRTRNSRTFEISAWTAFRLGRIMAGHAGRGVQQNPFQGDAMVRGL</sequence>
<accession>A0AAE0DLN1</accession>
<organism evidence="2 3">
    <name type="scientific">Lepraria neglecta</name>
    <dbReference type="NCBI Taxonomy" id="209136"/>
    <lineage>
        <taxon>Eukaryota</taxon>
        <taxon>Fungi</taxon>
        <taxon>Dikarya</taxon>
        <taxon>Ascomycota</taxon>
        <taxon>Pezizomycotina</taxon>
        <taxon>Lecanoromycetes</taxon>
        <taxon>OSLEUM clade</taxon>
        <taxon>Lecanoromycetidae</taxon>
        <taxon>Lecanorales</taxon>
        <taxon>Lecanorineae</taxon>
        <taxon>Stereocaulaceae</taxon>
        <taxon>Lepraria</taxon>
    </lineage>
</organism>
<dbReference type="Proteomes" id="UP001276659">
    <property type="component" value="Unassembled WGS sequence"/>
</dbReference>
<dbReference type="AlphaFoldDB" id="A0AAE0DLN1"/>
<proteinExistence type="predicted"/>
<evidence type="ECO:0000313" key="2">
    <source>
        <dbReference type="EMBL" id="KAK3171568.1"/>
    </source>
</evidence>
<evidence type="ECO:0000256" key="1">
    <source>
        <dbReference type="SAM" id="MobiDB-lite"/>
    </source>
</evidence>
<name>A0AAE0DLN1_9LECA</name>
<feature type="region of interest" description="Disordered" evidence="1">
    <location>
        <begin position="28"/>
        <end position="108"/>
    </location>
</feature>